<sequence>MNRPIYVVDEVSRAVCSVENVREAQKLYRYDPTNVVPGVELLYSLSLPLPIVNKIINFVGIWTRRVEELTHSINGRADLDTEILHLVVPFDSAIDGVVQVRPPVELVFDCVSHDQGWATENPELNHTYQGCHSWIEFEIQDAHGVTIVPRRDVCRNFRASSSSRHHMLIVRDRDVLENVLPGHSIVVHMRAQYGGWANHVDFCRVALHQVAHVRDEVDQFELRKWAKTALLRVDPGQHVMPLLERSERSELWHVDPVTKVANEFSSTAAALQSFRRAIYLPADIAIMVQLLRRCGLTSAVIRVIFDRANVFAAYVQETNDILDGYAPMDEAYLRLRLPTPVVSSALTTSPLPSALTFECVSRDLGGVAVTHQSPPRQDVCRMFRSCRDYRCHVLTVDDPQVLKHLLPGHSVVLHVRADKKGSSNYVKYAGISLHFAVTLSGDVDDDQVQRNREMTLPVVVSTAATRNYDLEKPAATNAPSSCAVENPMTTVSATDVTTIEAASKDTWETVESPVKPLMPLSTTEEWVDVTQPRTVKPPKEDATVAPSPHEAGQAPNNTTKHPDDKCGIS</sequence>
<feature type="region of interest" description="Disordered" evidence="1">
    <location>
        <begin position="516"/>
        <end position="569"/>
    </location>
</feature>
<comment type="caution">
    <text evidence="2">The sequence shown here is derived from an EMBL/GenBank/DDBJ whole genome shotgun (WGS) entry which is preliminary data.</text>
</comment>
<reference evidence="2" key="1">
    <citation type="submission" date="2018-07" db="EMBL/GenBank/DDBJ databases">
        <title>Annotation of Aphanomyces astaci genome assembly.</title>
        <authorList>
            <person name="Studholme D.J."/>
        </authorList>
    </citation>
    <scope>NUCLEOTIDE SEQUENCE [LARGE SCALE GENOMIC DNA]</scope>
    <source>
        <strain evidence="2">Pc</strain>
    </source>
</reference>
<gene>
    <name evidence="2" type="ORF">B5M09_006337</name>
</gene>
<dbReference type="Proteomes" id="UP000284702">
    <property type="component" value="Unassembled WGS sequence"/>
</dbReference>
<evidence type="ECO:0000256" key="1">
    <source>
        <dbReference type="SAM" id="MobiDB-lite"/>
    </source>
</evidence>
<dbReference type="VEuPathDB" id="FungiDB:H257_04863"/>
<evidence type="ECO:0000313" key="3">
    <source>
        <dbReference type="Proteomes" id="UP000284702"/>
    </source>
</evidence>
<proteinExistence type="predicted"/>
<dbReference type="VEuPathDB" id="FungiDB:H257_04864"/>
<accession>A0A425CQW3</accession>
<name>A0A425CQW3_APHAT</name>
<organism evidence="2 3">
    <name type="scientific">Aphanomyces astaci</name>
    <name type="common">Crayfish plague agent</name>
    <dbReference type="NCBI Taxonomy" id="112090"/>
    <lineage>
        <taxon>Eukaryota</taxon>
        <taxon>Sar</taxon>
        <taxon>Stramenopiles</taxon>
        <taxon>Oomycota</taxon>
        <taxon>Saprolegniomycetes</taxon>
        <taxon>Saprolegniales</taxon>
        <taxon>Verrucalvaceae</taxon>
        <taxon>Aphanomyces</taxon>
    </lineage>
</organism>
<keyword evidence="3" id="KW-1185">Reference proteome</keyword>
<dbReference type="EMBL" id="MZMZ02004320">
    <property type="protein sequence ID" value="RQM19425.1"/>
    <property type="molecule type" value="Genomic_DNA"/>
</dbReference>
<dbReference type="AlphaFoldDB" id="A0A425CQW3"/>
<feature type="compositionally biased region" description="Basic and acidic residues" evidence="1">
    <location>
        <begin position="560"/>
        <end position="569"/>
    </location>
</feature>
<evidence type="ECO:0000313" key="2">
    <source>
        <dbReference type="EMBL" id="RQM19425.1"/>
    </source>
</evidence>
<protein>
    <submittedName>
        <fullName evidence="2">Uncharacterized protein</fullName>
    </submittedName>
</protein>